<evidence type="ECO:0000313" key="4">
    <source>
        <dbReference type="EMBL" id="HGG00794.1"/>
    </source>
</evidence>
<feature type="repeat" description="TPR" evidence="1">
    <location>
        <begin position="130"/>
        <end position="163"/>
    </location>
</feature>
<dbReference type="AlphaFoldDB" id="A0A7C3VGE1"/>
<organism evidence="4">
    <name type="scientific">Planktothricoides sp. SpSt-374</name>
    <dbReference type="NCBI Taxonomy" id="2282167"/>
    <lineage>
        <taxon>Bacteria</taxon>
        <taxon>Bacillati</taxon>
        <taxon>Cyanobacteriota</taxon>
        <taxon>Cyanophyceae</taxon>
        <taxon>Oscillatoriophycideae</taxon>
        <taxon>Oscillatoriales</taxon>
        <taxon>Oscillatoriaceae</taxon>
        <taxon>Planktothricoides</taxon>
    </lineage>
</organism>
<dbReference type="Pfam" id="PF13374">
    <property type="entry name" value="TPR_10"/>
    <property type="match status" value="1"/>
</dbReference>
<feature type="repeat" description="TPR" evidence="1">
    <location>
        <begin position="170"/>
        <end position="203"/>
    </location>
</feature>
<dbReference type="PANTHER" id="PTHR10098">
    <property type="entry name" value="RAPSYN-RELATED"/>
    <property type="match status" value="1"/>
</dbReference>
<feature type="coiled-coil region" evidence="2">
    <location>
        <begin position="524"/>
        <end position="570"/>
    </location>
</feature>
<accession>A0A7C3VGE1</accession>
<feature type="domain" description="CHAT" evidence="3">
    <location>
        <begin position="676"/>
        <end position="955"/>
    </location>
</feature>
<feature type="repeat" description="TPR" evidence="1">
    <location>
        <begin position="210"/>
        <end position="243"/>
    </location>
</feature>
<dbReference type="Pfam" id="PF13176">
    <property type="entry name" value="TPR_7"/>
    <property type="match status" value="1"/>
</dbReference>
<dbReference type="GO" id="GO:0042802">
    <property type="term" value="F:identical protein binding"/>
    <property type="evidence" value="ECO:0007669"/>
    <property type="project" value="InterPro"/>
</dbReference>
<feature type="repeat" description="TPR" evidence="1">
    <location>
        <begin position="250"/>
        <end position="283"/>
    </location>
</feature>
<sequence length="957" mass="106874">MAVVPKPIPPLKSSCLMTRKSQKIRPTHPSQILLIIRCVYYPMNYAKLCQIMAISLVFFTLMPALAKIGLTATPKTPVLPASASEKQTETDSLETQAAELVQNRQYREALGIYLQLLERRRSLGVKAEIADNTDKIANIYAQLEEYSKAIEFYQQSLAIYREIDDKANIGSTLNTIGALHFLQGNYDEALTALQEALSLRRELADFLGVARTLNNIGAVYRSQGKYPQALEVYQEALPLFRSAGNRRGEAALLNNLGIIHNYLGQYEKALASYEEALVFQREMGQKPDEARTLHNIGLAYRWLKDYPKSLQFYRQALDLRREIGDKAGIAQTLNNMGLVLNEEGNYGEALPLLENALKMVRELGDRAGMGRTIDSLGTVYQSLKQYDRALELYQQALALEREVGDRESERFTLRNIGDLFHAQNQPELAIIFYKQSVNVTEAIRQDLKTLSQEQQQSYTETVADTYRNLADLLLKQNRAAEAQQVLDLLKIQELQEYLHNVSGNQETAKGIELLPQEQQLLNDIAAIQNRAINQAEELAQLQQIPPAKRTAAQEQRRQELEANQQEIAAQFNQFITSPDVQALLEKLTWKTGGENIPIASWQTLQYRLQQLNQNAAILYPLVLPDRLELVLVTATAPPIHHTVPVSQQQLETAIYNFRESLTAPSRRFTPKAAKIAGEQLYQWLIKPIENDLNAAGVKTIIYAPDGQLRYIPLTALYDGKQWLIERYSINNITAASLTNFQHRSLDKIQIFAGAFTTGIYEFQVGEFDLVLSGLPGAGAEVTNLANLFPNTTTLVDKSFNPQATLPRLNENNIIHLATHAGFLTGYPEDSFILLGDGSRLTLRDLEKLSLPNVELVVLSACQTGMGGLLGNGQEILGFGYQIQQTGAKASIASLWSVSDAGTQALMTVFYEALSSGKFSKVEALRQAQLALVAGKNVDSALIHPYYWSAFIMIGNGF</sequence>
<dbReference type="InterPro" id="IPR024983">
    <property type="entry name" value="CHAT_dom"/>
</dbReference>
<dbReference type="InterPro" id="IPR011717">
    <property type="entry name" value="TPR-4"/>
</dbReference>
<reference evidence="4" key="1">
    <citation type="journal article" date="2020" name="mSystems">
        <title>Genome- and Community-Level Interaction Insights into Carbon Utilization and Element Cycling Functions of Hydrothermarchaeota in Hydrothermal Sediment.</title>
        <authorList>
            <person name="Zhou Z."/>
            <person name="Liu Y."/>
            <person name="Xu W."/>
            <person name="Pan J."/>
            <person name="Luo Z.H."/>
            <person name="Li M."/>
        </authorList>
    </citation>
    <scope>NUCLEOTIDE SEQUENCE [LARGE SCALE GENOMIC DNA]</scope>
    <source>
        <strain evidence="4">SpSt-374</strain>
    </source>
</reference>
<dbReference type="Pfam" id="PF07721">
    <property type="entry name" value="TPR_4"/>
    <property type="match status" value="1"/>
</dbReference>
<evidence type="ECO:0000256" key="1">
    <source>
        <dbReference type="PROSITE-ProRule" id="PRU00339"/>
    </source>
</evidence>
<keyword evidence="2" id="KW-0175">Coiled coil</keyword>
<name>A0A7C3VGE1_9CYAN</name>
<feature type="repeat" description="TPR" evidence="1">
    <location>
        <begin position="290"/>
        <end position="323"/>
    </location>
</feature>
<feature type="repeat" description="TPR" evidence="1">
    <location>
        <begin position="370"/>
        <end position="403"/>
    </location>
</feature>
<dbReference type="SUPFAM" id="SSF48452">
    <property type="entry name" value="TPR-like"/>
    <property type="match status" value="2"/>
</dbReference>
<dbReference type="SMART" id="SM00028">
    <property type="entry name" value="TPR"/>
    <property type="match status" value="9"/>
</dbReference>
<dbReference type="PROSITE" id="PS50005">
    <property type="entry name" value="TPR"/>
    <property type="match status" value="7"/>
</dbReference>
<protein>
    <submittedName>
        <fullName evidence="4">Tetratricopeptide repeat protein</fullName>
    </submittedName>
</protein>
<dbReference type="Pfam" id="PF12770">
    <property type="entry name" value="CHAT"/>
    <property type="match status" value="1"/>
</dbReference>
<keyword evidence="1" id="KW-0802">TPR repeat</keyword>
<dbReference type="Pfam" id="PF13424">
    <property type="entry name" value="TPR_12"/>
    <property type="match status" value="3"/>
</dbReference>
<dbReference type="PROSITE" id="PS50293">
    <property type="entry name" value="TPR_REGION"/>
    <property type="match status" value="1"/>
</dbReference>
<dbReference type="EMBL" id="DSPX01000091">
    <property type="protein sequence ID" value="HGG00794.1"/>
    <property type="molecule type" value="Genomic_DNA"/>
</dbReference>
<feature type="repeat" description="TPR" evidence="1">
    <location>
        <begin position="330"/>
        <end position="363"/>
    </location>
</feature>
<dbReference type="InterPro" id="IPR019734">
    <property type="entry name" value="TPR_rpt"/>
</dbReference>
<comment type="caution">
    <text evidence="4">The sequence shown here is derived from an EMBL/GenBank/DDBJ whole genome shotgun (WGS) entry which is preliminary data.</text>
</comment>
<dbReference type="InterPro" id="IPR011990">
    <property type="entry name" value="TPR-like_helical_dom_sf"/>
</dbReference>
<dbReference type="Gene3D" id="1.25.40.10">
    <property type="entry name" value="Tetratricopeptide repeat domain"/>
    <property type="match status" value="2"/>
</dbReference>
<evidence type="ECO:0000259" key="3">
    <source>
        <dbReference type="Pfam" id="PF12770"/>
    </source>
</evidence>
<evidence type="ECO:0000256" key="2">
    <source>
        <dbReference type="SAM" id="Coils"/>
    </source>
</evidence>
<gene>
    <name evidence="4" type="ORF">ENR15_09130</name>
</gene>
<proteinExistence type="predicted"/>
<dbReference type="PANTHER" id="PTHR10098:SF108">
    <property type="entry name" value="TETRATRICOPEPTIDE REPEAT PROTEIN 28"/>
    <property type="match status" value="1"/>
</dbReference>